<name>A0ABZ0S1J7_9BACI</name>
<sequence length="287" mass="34371">MKIEDLVAMKENGIVYDFEDLKEFEYEKWFIPYFGTNVKERFEVDLERFKRSQYNNGRKLAYKYCFDADRCSLALEIYQALWQEQINFEVMTCADKKNRILRTKNNLKFSGETMNSYNTTFCSKTRGRWANNKYFIEGEQVEKYYSLTHSIGNFIPVPQITGYSFNSSRGGGKVACYLRDYWDLTLLAIKNWYGNKDLNKQIINEWLDGNAKWLDEMFGCWRNFINHNYLNSFVDGNYEVKLFWDGHSFENPRPKNKEEVEVFLYRVQTCIKERGKLMISKLEKEFL</sequence>
<evidence type="ECO:0008006" key="3">
    <source>
        <dbReference type="Google" id="ProtNLM"/>
    </source>
</evidence>
<dbReference type="Proteomes" id="UP001322664">
    <property type="component" value="Chromosome"/>
</dbReference>
<protein>
    <recommendedName>
        <fullName evidence="3">HNH endonuclease</fullName>
    </recommendedName>
</protein>
<dbReference type="RefSeq" id="WP_319838105.1">
    <property type="nucleotide sequence ID" value="NZ_CP137624.1"/>
</dbReference>
<dbReference type="EMBL" id="CP137624">
    <property type="protein sequence ID" value="WPK13630.1"/>
    <property type="molecule type" value="Genomic_DNA"/>
</dbReference>
<gene>
    <name evidence="1" type="ORF">R6U77_08190</name>
</gene>
<accession>A0ABZ0S1J7</accession>
<organism evidence="1 2">
    <name type="scientific">Lysinibacillus louembei</name>
    <dbReference type="NCBI Taxonomy" id="1470088"/>
    <lineage>
        <taxon>Bacteria</taxon>
        <taxon>Bacillati</taxon>
        <taxon>Bacillota</taxon>
        <taxon>Bacilli</taxon>
        <taxon>Bacillales</taxon>
        <taxon>Bacillaceae</taxon>
        <taxon>Lysinibacillus</taxon>
    </lineage>
</organism>
<evidence type="ECO:0000313" key="2">
    <source>
        <dbReference type="Proteomes" id="UP001322664"/>
    </source>
</evidence>
<dbReference type="InterPro" id="IPR054263">
    <property type="entry name" value="DUF6994"/>
</dbReference>
<dbReference type="Pfam" id="PF22507">
    <property type="entry name" value="DUF6994"/>
    <property type="match status" value="1"/>
</dbReference>
<evidence type="ECO:0000313" key="1">
    <source>
        <dbReference type="EMBL" id="WPK13630.1"/>
    </source>
</evidence>
<reference evidence="1 2" key="1">
    <citation type="submission" date="2023-09" db="EMBL/GenBank/DDBJ databases">
        <authorList>
            <person name="Page C.A."/>
            <person name="Perez-Diaz I.M."/>
        </authorList>
    </citation>
    <scope>NUCLEOTIDE SEQUENCE [LARGE SCALE GENOMIC DNA]</scope>
    <source>
        <strain evidence="1 2">Ll15</strain>
    </source>
</reference>
<proteinExistence type="predicted"/>
<keyword evidence="2" id="KW-1185">Reference proteome</keyword>